<reference evidence="2" key="1">
    <citation type="submission" date="2016-03" db="EMBL/GenBank/DDBJ databases">
        <title>Complete genome sequence of the type strain Actinoalloteichus hymeniacidonis DSM 45092.</title>
        <authorList>
            <person name="Schaffert L."/>
            <person name="Albersmeier A."/>
            <person name="Winkler A."/>
            <person name="Kalinowski J."/>
            <person name="Zotchev S."/>
            <person name="Ruckert C."/>
        </authorList>
    </citation>
    <scope>NUCLEOTIDE SEQUENCE [LARGE SCALE GENOMIC DNA]</scope>
    <source>
        <strain evidence="2">HPA177(T) (DSM 45092(T))</strain>
    </source>
</reference>
<dbReference type="Pfam" id="PF04027">
    <property type="entry name" value="DUF371"/>
    <property type="match status" value="1"/>
</dbReference>
<dbReference type="AlphaFoldDB" id="A0AAC9MX81"/>
<protein>
    <recommendedName>
        <fullName evidence="3">DUF371 domain-containing protein</fullName>
    </recommendedName>
</protein>
<dbReference type="Proteomes" id="UP000095210">
    <property type="component" value="Chromosome"/>
</dbReference>
<dbReference type="InterPro" id="IPR023131">
    <property type="entry name" value="Mth639-like_dom_sf"/>
</dbReference>
<accession>A0AAC9MX81</accession>
<dbReference type="RefSeq" id="WP_069847152.1">
    <property type="nucleotide sequence ID" value="NZ_CP014859.1"/>
</dbReference>
<gene>
    <name evidence="1" type="ORF">TL08_05845</name>
</gene>
<dbReference type="KEGG" id="ahm:TL08_05845"/>
<proteinExistence type="predicted"/>
<keyword evidence="2" id="KW-1185">Reference proteome</keyword>
<organism evidence="1 2">
    <name type="scientific">Actinoalloteichus hymeniacidonis</name>
    <dbReference type="NCBI Taxonomy" id="340345"/>
    <lineage>
        <taxon>Bacteria</taxon>
        <taxon>Bacillati</taxon>
        <taxon>Actinomycetota</taxon>
        <taxon>Actinomycetes</taxon>
        <taxon>Pseudonocardiales</taxon>
        <taxon>Pseudonocardiaceae</taxon>
        <taxon>Actinoalloteichus</taxon>
    </lineage>
</organism>
<evidence type="ECO:0000313" key="1">
    <source>
        <dbReference type="EMBL" id="AOS61994.1"/>
    </source>
</evidence>
<dbReference type="PANTHER" id="PTHR40696:SF1">
    <property type="entry name" value="DUF371 DOMAIN-CONTAINING PROTEIN"/>
    <property type="match status" value="1"/>
</dbReference>
<name>A0AAC9MX81_9PSEU</name>
<evidence type="ECO:0000313" key="2">
    <source>
        <dbReference type="Proteomes" id="UP000095210"/>
    </source>
</evidence>
<dbReference type="InterPro" id="IPR007171">
    <property type="entry name" value="DUF371"/>
</dbReference>
<dbReference type="EMBL" id="CP014859">
    <property type="protein sequence ID" value="AOS61994.1"/>
    <property type="molecule type" value="Genomic_DNA"/>
</dbReference>
<dbReference type="Gene3D" id="2.60.120.630">
    <property type="entry name" value="mth639 domain like"/>
    <property type="match status" value="1"/>
</dbReference>
<sequence length="384" mass="39609">MSNELLRLRCRGHAEVRGTHAKTVEFTSDADITGRATCVVGVAAEAIGPADPAIAGPLRITMTSGEHRAVLHATGNSRWRPGSAAVVRLSSERLPGTLATDADTSAADLPRELMRTLADPTAELDVRIERAPGPPGGVLVRYRAQPDHDRRLAVECAAADLVIAEDIPSRAVIAEHGAELGLSSQVVACLAEGGRVLAVSTAGLADPTVLAVLAGPDRPAVEVLGLPPELAVSAVSPQRAPVLLATATAPREVPRLVGSRPEVAVVFGAPAAELPKILAEVDRQAAGPRTAAVAVATTSGAERPSWGRAAELRLPRRGELLCRVDAVTQPGGEVPAVDPAGLVTALLADSVSTRTVALALAGQPGWSRKQAYDFVLAVSGKQPK</sequence>
<dbReference type="PANTHER" id="PTHR40696">
    <property type="entry name" value="DUF371 FAMILY PROTEIN"/>
    <property type="match status" value="1"/>
</dbReference>
<evidence type="ECO:0008006" key="3">
    <source>
        <dbReference type="Google" id="ProtNLM"/>
    </source>
</evidence>